<reference evidence="1 2" key="1">
    <citation type="journal article" date="2024" name="Ann. Entomol. Soc. Am.">
        <title>Genomic analyses of the southern and eastern yellowjacket wasps (Hymenoptera: Vespidae) reveal evolutionary signatures of social life.</title>
        <authorList>
            <person name="Catto M.A."/>
            <person name="Caine P.B."/>
            <person name="Orr S.E."/>
            <person name="Hunt B.G."/>
            <person name="Goodisman M.A.D."/>
        </authorList>
    </citation>
    <scope>NUCLEOTIDE SEQUENCE [LARGE SCALE GENOMIC DNA]</scope>
    <source>
        <strain evidence="1">232</strain>
        <tissue evidence="1">Head and thorax</tissue>
    </source>
</reference>
<name>A0ABD2CJQ5_VESMC</name>
<dbReference type="Proteomes" id="UP001607303">
    <property type="component" value="Unassembled WGS sequence"/>
</dbReference>
<comment type="caution">
    <text evidence="1">The sequence shown here is derived from an EMBL/GenBank/DDBJ whole genome shotgun (WGS) entry which is preliminary data.</text>
</comment>
<gene>
    <name evidence="1" type="ORF">V1477_006188</name>
</gene>
<evidence type="ECO:0000313" key="1">
    <source>
        <dbReference type="EMBL" id="KAL2745333.1"/>
    </source>
</evidence>
<organism evidence="1 2">
    <name type="scientific">Vespula maculifrons</name>
    <name type="common">Eastern yellow jacket</name>
    <name type="synonym">Wasp</name>
    <dbReference type="NCBI Taxonomy" id="7453"/>
    <lineage>
        <taxon>Eukaryota</taxon>
        <taxon>Metazoa</taxon>
        <taxon>Ecdysozoa</taxon>
        <taxon>Arthropoda</taxon>
        <taxon>Hexapoda</taxon>
        <taxon>Insecta</taxon>
        <taxon>Pterygota</taxon>
        <taxon>Neoptera</taxon>
        <taxon>Endopterygota</taxon>
        <taxon>Hymenoptera</taxon>
        <taxon>Apocrita</taxon>
        <taxon>Aculeata</taxon>
        <taxon>Vespoidea</taxon>
        <taxon>Vespidae</taxon>
        <taxon>Vespinae</taxon>
        <taxon>Vespula</taxon>
    </lineage>
</organism>
<sequence length="152" mass="17922">MDINNDSKKFYFDNDDSRDKFNSKQNDVDVWPIIDIANLNLISKIPNTTYRKNEVKWMIETNNNNIKIIESNIENRNDYESGKFNYGLKNEFRRNQIQIKESLTFKMINPTGTIKRCSVCQDNVIPEIFSNPTRNELKRINLLRIANSLVNN</sequence>
<dbReference type="EMBL" id="JAYRBN010000043">
    <property type="protein sequence ID" value="KAL2745333.1"/>
    <property type="molecule type" value="Genomic_DNA"/>
</dbReference>
<keyword evidence="2" id="KW-1185">Reference proteome</keyword>
<accession>A0ABD2CJQ5</accession>
<protein>
    <submittedName>
        <fullName evidence="1">Uncharacterized protein</fullName>
    </submittedName>
</protein>
<proteinExistence type="predicted"/>
<evidence type="ECO:0000313" key="2">
    <source>
        <dbReference type="Proteomes" id="UP001607303"/>
    </source>
</evidence>
<dbReference type="AlphaFoldDB" id="A0ABD2CJQ5"/>